<proteinExistence type="predicted"/>
<comment type="caution">
    <text evidence="1">The sequence shown here is derived from an EMBL/GenBank/DDBJ whole genome shotgun (WGS) entry which is preliminary data.</text>
</comment>
<reference evidence="1" key="1">
    <citation type="submission" date="2008-12" db="EMBL/GenBank/DDBJ databases">
        <title>Annotation of the Yersinia mollaretii ATCC 43969 genome.</title>
        <authorList>
            <person name="Read T.D."/>
            <person name="Akmal A."/>
            <person name="Bishop-Lilly K."/>
            <person name="Chen P.E."/>
            <person name="Cook C."/>
            <person name="Kiley M.P."/>
            <person name="Lentz S."/>
            <person name="Mateczun A."/>
            <person name="Nagarajan N."/>
            <person name="Nolan N."/>
            <person name="Osborne B.I."/>
            <person name="Pop M."/>
            <person name="Sozhamannan S."/>
            <person name="Stewart A.C."/>
            <person name="Sulakvelidze A."/>
            <person name="Thomason B."/>
            <person name="Willner K."/>
            <person name="Zwick M.E."/>
        </authorList>
    </citation>
    <scope>NUCLEOTIDE SEQUENCE [LARGE SCALE GENOMIC DNA]</scope>
    <source>
        <strain evidence="1">ATCC 43969</strain>
    </source>
</reference>
<accession>A0ABP2EEG8</accession>
<dbReference type="CDD" id="cd21060">
    <property type="entry name" value="CdiI_NC101"/>
    <property type="match status" value="1"/>
</dbReference>
<sequence>MSSIRQCLIKYENLCAELIVRIASKEFDSCQSDFDELFDIQGKLATAKYKYEFQLSTKLQDFVYYMDRDDLYSRRFWHKKFQEGQTWPKE</sequence>
<dbReference type="InterPro" id="IPR049759">
    <property type="entry name" value="CdiI-like"/>
</dbReference>
<evidence type="ECO:0000313" key="2">
    <source>
        <dbReference type="Proteomes" id="UP000003027"/>
    </source>
</evidence>
<dbReference type="EMBL" id="AALD02000014">
    <property type="protein sequence ID" value="EEQ10863.1"/>
    <property type="molecule type" value="Genomic_DNA"/>
</dbReference>
<dbReference type="Proteomes" id="UP000003027">
    <property type="component" value="Unassembled WGS sequence"/>
</dbReference>
<organism evidence="1 2">
    <name type="scientific">Yersinia mollaretii (strain ATCC 43969 / DSM 18520 / CIP 103324 / CNY 7263 / WAIP 204)</name>
    <dbReference type="NCBI Taxonomy" id="349967"/>
    <lineage>
        <taxon>Bacteria</taxon>
        <taxon>Pseudomonadati</taxon>
        <taxon>Pseudomonadota</taxon>
        <taxon>Gammaproteobacteria</taxon>
        <taxon>Enterobacterales</taxon>
        <taxon>Yersiniaceae</taxon>
        <taxon>Yersinia</taxon>
    </lineage>
</organism>
<evidence type="ECO:0000313" key="1">
    <source>
        <dbReference type="EMBL" id="EEQ10863.1"/>
    </source>
</evidence>
<keyword evidence="2" id="KW-1185">Reference proteome</keyword>
<gene>
    <name evidence="1" type="ORF">ymoll0001_9160</name>
</gene>
<name>A0ABP2EEG8_YERMW</name>
<protein>
    <submittedName>
        <fullName evidence="1">Uncharacterized protein</fullName>
    </submittedName>
</protein>